<comment type="subcellular location">
    <subcellularLocation>
        <location evidence="1">Cell inner membrane</location>
        <topology evidence="1">Single-pass membrane protein</topology>
        <orientation evidence="1">Periplasmic side</orientation>
    </subcellularLocation>
</comment>
<sequence length="223" mass="23774">MVRALPFDSETRVNPGRVMAIFTAIAVHVAALLMLLVPLASVPPDITPRPDKPTIRFYTRPLPPPVVPVAPATPRPVQPVTVERTQAATPKPPAITVNPAVSPVFDARAIDLPAQDPVADAGPEAPVSSGPIAAGQLQYVSAPAPGYPRDALRDHAQGTVMLRVLVDSDGTPLEVSIETSSGNRSLDRKAQQQVLKHWRFKPAFSNGQAVQSYGLVPIQFSLQ</sequence>
<accession>A0A0R0CHM1</accession>
<comment type="similarity">
    <text evidence="2">Belongs to the TonB family.</text>
</comment>
<dbReference type="Gene3D" id="3.30.1150.10">
    <property type="match status" value="1"/>
</dbReference>
<evidence type="ECO:0000259" key="11">
    <source>
        <dbReference type="PROSITE" id="PS52015"/>
    </source>
</evidence>
<dbReference type="GO" id="GO:0055085">
    <property type="term" value="P:transmembrane transport"/>
    <property type="evidence" value="ECO:0007669"/>
    <property type="project" value="InterPro"/>
</dbReference>
<dbReference type="FunFam" id="3.30.1150.10:FF:000007">
    <property type="entry name" value="Energy transducer TonB"/>
    <property type="match status" value="1"/>
</dbReference>
<dbReference type="EMBL" id="LDJL01000011">
    <property type="protein sequence ID" value="KRG69061.1"/>
    <property type="molecule type" value="Genomic_DNA"/>
</dbReference>
<evidence type="ECO:0000256" key="5">
    <source>
        <dbReference type="ARBA" id="ARBA00022519"/>
    </source>
</evidence>
<gene>
    <name evidence="12" type="ORF">ABB29_11545</name>
</gene>
<dbReference type="Pfam" id="PF03544">
    <property type="entry name" value="TonB_C"/>
    <property type="match status" value="1"/>
</dbReference>
<keyword evidence="13" id="KW-1185">Reference proteome</keyword>
<evidence type="ECO:0000256" key="6">
    <source>
        <dbReference type="ARBA" id="ARBA00022692"/>
    </source>
</evidence>
<dbReference type="SUPFAM" id="SSF74653">
    <property type="entry name" value="TolA/TonB C-terminal domain"/>
    <property type="match status" value="1"/>
</dbReference>
<dbReference type="NCBIfam" id="TIGR01352">
    <property type="entry name" value="tonB_Cterm"/>
    <property type="match status" value="1"/>
</dbReference>
<keyword evidence="7" id="KW-0653">Protein transport</keyword>
<organism evidence="12 13">
    <name type="scientific">Pseudoxanthomonas dokdonensis</name>
    <dbReference type="NCBI Taxonomy" id="344882"/>
    <lineage>
        <taxon>Bacteria</taxon>
        <taxon>Pseudomonadati</taxon>
        <taxon>Pseudomonadota</taxon>
        <taxon>Gammaproteobacteria</taxon>
        <taxon>Lysobacterales</taxon>
        <taxon>Lysobacteraceae</taxon>
        <taxon>Pseudoxanthomonas</taxon>
    </lineage>
</organism>
<dbReference type="Proteomes" id="UP000052052">
    <property type="component" value="Unassembled WGS sequence"/>
</dbReference>
<evidence type="ECO:0000256" key="3">
    <source>
        <dbReference type="ARBA" id="ARBA00022448"/>
    </source>
</evidence>
<evidence type="ECO:0000256" key="7">
    <source>
        <dbReference type="ARBA" id="ARBA00022927"/>
    </source>
</evidence>
<dbReference type="InterPro" id="IPR037682">
    <property type="entry name" value="TonB_C"/>
</dbReference>
<dbReference type="PANTHER" id="PTHR33446:SF2">
    <property type="entry name" value="PROTEIN TONB"/>
    <property type="match status" value="1"/>
</dbReference>
<evidence type="ECO:0000256" key="9">
    <source>
        <dbReference type="ARBA" id="ARBA00023136"/>
    </source>
</evidence>
<evidence type="ECO:0000256" key="10">
    <source>
        <dbReference type="SAM" id="Phobius"/>
    </source>
</evidence>
<evidence type="ECO:0000313" key="13">
    <source>
        <dbReference type="Proteomes" id="UP000052052"/>
    </source>
</evidence>
<dbReference type="GO" id="GO:0098797">
    <property type="term" value="C:plasma membrane protein complex"/>
    <property type="evidence" value="ECO:0007669"/>
    <property type="project" value="TreeGrafter"/>
</dbReference>
<evidence type="ECO:0000313" key="12">
    <source>
        <dbReference type="EMBL" id="KRG69061.1"/>
    </source>
</evidence>
<dbReference type="STRING" id="344882.ABB29_11545"/>
<dbReference type="PROSITE" id="PS52015">
    <property type="entry name" value="TONB_CTD"/>
    <property type="match status" value="1"/>
</dbReference>
<keyword evidence="5" id="KW-0997">Cell inner membrane</keyword>
<dbReference type="OrthoDB" id="9792439at2"/>
<dbReference type="PATRIC" id="fig|344882.3.peg.675"/>
<dbReference type="RefSeq" id="WP_083487827.1">
    <property type="nucleotide sequence ID" value="NZ_LDJL01000011.1"/>
</dbReference>
<dbReference type="PANTHER" id="PTHR33446">
    <property type="entry name" value="PROTEIN TONB-RELATED"/>
    <property type="match status" value="1"/>
</dbReference>
<keyword evidence="3" id="KW-0813">Transport</keyword>
<dbReference type="GO" id="GO:0015031">
    <property type="term" value="P:protein transport"/>
    <property type="evidence" value="ECO:0007669"/>
    <property type="project" value="UniProtKB-KW"/>
</dbReference>
<feature type="transmembrane region" description="Helical" evidence="10">
    <location>
        <begin position="20"/>
        <end position="42"/>
    </location>
</feature>
<dbReference type="AlphaFoldDB" id="A0A0R0CHM1"/>
<keyword evidence="9 10" id="KW-0472">Membrane</keyword>
<dbReference type="InterPro" id="IPR006260">
    <property type="entry name" value="TonB/TolA_C"/>
</dbReference>
<comment type="caution">
    <text evidence="12">The sequence shown here is derived from an EMBL/GenBank/DDBJ whole genome shotgun (WGS) entry which is preliminary data.</text>
</comment>
<keyword evidence="4" id="KW-1003">Cell membrane</keyword>
<dbReference type="GO" id="GO:0031992">
    <property type="term" value="F:energy transducer activity"/>
    <property type="evidence" value="ECO:0007669"/>
    <property type="project" value="TreeGrafter"/>
</dbReference>
<protein>
    <recommendedName>
        <fullName evidence="11">TonB C-terminal domain-containing protein</fullName>
    </recommendedName>
</protein>
<feature type="domain" description="TonB C-terminal" evidence="11">
    <location>
        <begin position="132"/>
        <end position="223"/>
    </location>
</feature>
<evidence type="ECO:0000256" key="4">
    <source>
        <dbReference type="ARBA" id="ARBA00022475"/>
    </source>
</evidence>
<evidence type="ECO:0000256" key="2">
    <source>
        <dbReference type="ARBA" id="ARBA00006555"/>
    </source>
</evidence>
<dbReference type="InterPro" id="IPR051045">
    <property type="entry name" value="TonB-dependent_transducer"/>
</dbReference>
<name>A0A0R0CHM1_9GAMM</name>
<reference evidence="12 13" key="1">
    <citation type="submission" date="2015-05" db="EMBL/GenBank/DDBJ databases">
        <title>Genome sequencing and analysis of members of genus Stenotrophomonas.</title>
        <authorList>
            <person name="Patil P.P."/>
            <person name="Midha S."/>
            <person name="Patil P.B."/>
        </authorList>
    </citation>
    <scope>NUCLEOTIDE SEQUENCE [LARGE SCALE GENOMIC DNA]</scope>
    <source>
        <strain evidence="12 13">DSM 21858</strain>
    </source>
</reference>
<keyword evidence="6 10" id="KW-0812">Transmembrane</keyword>
<evidence type="ECO:0000256" key="8">
    <source>
        <dbReference type="ARBA" id="ARBA00022989"/>
    </source>
</evidence>
<proteinExistence type="inferred from homology"/>
<keyword evidence="8 10" id="KW-1133">Transmembrane helix</keyword>
<evidence type="ECO:0000256" key="1">
    <source>
        <dbReference type="ARBA" id="ARBA00004383"/>
    </source>
</evidence>